<dbReference type="Proteomes" id="UP000324639">
    <property type="component" value="Chromosome Bgt_-07"/>
</dbReference>
<proteinExistence type="predicted"/>
<dbReference type="EMBL" id="LR026990">
    <property type="protein sequence ID" value="VDB89758.1"/>
    <property type="molecule type" value="Genomic_DNA"/>
</dbReference>
<evidence type="ECO:0000313" key="2">
    <source>
        <dbReference type="EMBL" id="VDB89758.1"/>
    </source>
</evidence>
<accession>A0A9X9MJE6</accession>
<keyword evidence="3" id="KW-1185">Reference proteome</keyword>
<evidence type="ECO:0000313" key="3">
    <source>
        <dbReference type="Proteomes" id="UP000324639"/>
    </source>
</evidence>
<feature type="signal peptide" evidence="1">
    <location>
        <begin position="1"/>
        <end position="20"/>
    </location>
</feature>
<name>A0A9X9MJE6_BLUGR</name>
<evidence type="ECO:0000256" key="1">
    <source>
        <dbReference type="SAM" id="SignalP"/>
    </source>
</evidence>
<reference evidence="2 3" key="1">
    <citation type="submission" date="2018-08" db="EMBL/GenBank/DDBJ databases">
        <authorList>
            <person name="Muller C M."/>
        </authorList>
    </citation>
    <scope>NUCLEOTIDE SEQUENCE [LARGE SCALE GENOMIC DNA]</scope>
</reference>
<dbReference type="AlphaFoldDB" id="A0A9X9MJE6"/>
<keyword evidence="1" id="KW-0732">Signal</keyword>
<sequence>MTPLKYLALIAFTIVHEVNGTWTINKGINCNGVEYSGQNLEQYVNTLCTSQTQGLFGLKYHNYPRHTYNDGTGLKLYFINLPTVSESGTMHYSIPSKHYLAVDEHCVFYYGAKITQPLQGKQQVESDQIERCVPLTG</sequence>
<organism evidence="2 3">
    <name type="scientific">Blumeria graminis f. sp. tritici</name>
    <dbReference type="NCBI Taxonomy" id="62690"/>
    <lineage>
        <taxon>Eukaryota</taxon>
        <taxon>Fungi</taxon>
        <taxon>Dikarya</taxon>
        <taxon>Ascomycota</taxon>
        <taxon>Pezizomycotina</taxon>
        <taxon>Leotiomycetes</taxon>
        <taxon>Erysiphales</taxon>
        <taxon>Erysiphaceae</taxon>
        <taxon>Blumeria</taxon>
    </lineage>
</organism>
<feature type="chain" id="PRO_5040991356" evidence="1">
    <location>
        <begin position="21"/>
        <end position="137"/>
    </location>
</feature>
<gene>
    <name evidence="2" type="ORF">BGT96224V316_LOCUS5336</name>
</gene>
<protein>
    <submittedName>
        <fullName evidence="2">Bgt-51420</fullName>
    </submittedName>
</protein>